<gene>
    <name evidence="2" type="ORF">K6K41_17525</name>
</gene>
<dbReference type="AlphaFoldDB" id="A0A9E6UGI2"/>
<name>A0A9E6UGI2_9HYPH</name>
<feature type="chain" id="PRO_5038673468" evidence="1">
    <location>
        <begin position="25"/>
        <end position="170"/>
    </location>
</feature>
<sequence>MRFSIMKGLAAALVAVVASTPALAREDFCLNSDGSINKTATKGYRKIEDNRSAGTMKRINGIWFSQTRNPFTGQVSYLWEVYEGRGAQAGLYSYWNTVCDQIGCSRWYQGTGLWAVQGTVRRFSGMRIVSDLERDHFCQLLDGALSDNNSIWTTAAGAQYRRVNKVGDLP</sequence>
<feature type="signal peptide" evidence="1">
    <location>
        <begin position="1"/>
        <end position="24"/>
    </location>
</feature>
<organism evidence="2 3">
    <name type="scientific">Chenggangzhangella methanolivorans</name>
    <dbReference type="NCBI Taxonomy" id="1437009"/>
    <lineage>
        <taxon>Bacteria</taxon>
        <taxon>Pseudomonadati</taxon>
        <taxon>Pseudomonadota</taxon>
        <taxon>Alphaproteobacteria</taxon>
        <taxon>Hyphomicrobiales</taxon>
        <taxon>Methylopilaceae</taxon>
        <taxon>Chenggangzhangella</taxon>
    </lineage>
</organism>
<reference evidence="2" key="1">
    <citation type="submission" date="2021-08" db="EMBL/GenBank/DDBJ databases">
        <authorList>
            <person name="Zhang H."/>
            <person name="Xu M."/>
            <person name="Yu Z."/>
            <person name="Yang L."/>
            <person name="Cai Y."/>
        </authorList>
    </citation>
    <scope>NUCLEOTIDE SEQUENCE</scope>
    <source>
        <strain evidence="2">CHL1</strain>
    </source>
</reference>
<dbReference type="RefSeq" id="WP_261401728.1">
    <property type="nucleotide sequence ID" value="NZ_CP081869.1"/>
</dbReference>
<evidence type="ECO:0000313" key="3">
    <source>
        <dbReference type="Proteomes" id="UP000825701"/>
    </source>
</evidence>
<dbReference type="Proteomes" id="UP000825701">
    <property type="component" value="Chromosome"/>
</dbReference>
<evidence type="ECO:0000313" key="2">
    <source>
        <dbReference type="EMBL" id="QZN98757.1"/>
    </source>
</evidence>
<evidence type="ECO:0000256" key="1">
    <source>
        <dbReference type="SAM" id="SignalP"/>
    </source>
</evidence>
<dbReference type="KEGG" id="cmet:K6K41_17525"/>
<protein>
    <submittedName>
        <fullName evidence="2">Uncharacterized protein</fullName>
    </submittedName>
</protein>
<keyword evidence="3" id="KW-1185">Reference proteome</keyword>
<dbReference type="EMBL" id="CP081869">
    <property type="protein sequence ID" value="QZN98757.1"/>
    <property type="molecule type" value="Genomic_DNA"/>
</dbReference>
<accession>A0A9E6UGI2</accession>
<proteinExistence type="predicted"/>
<keyword evidence="1" id="KW-0732">Signal</keyword>